<dbReference type="GO" id="GO:0016992">
    <property type="term" value="F:lipoate synthase activity"/>
    <property type="evidence" value="ECO:0007669"/>
    <property type="project" value="UniProtKB-UniRule"/>
</dbReference>
<accession>A0A6B0YXN1</accession>
<comment type="cofactor">
    <cofactor evidence="9">
        <name>[4Fe-4S] cluster</name>
        <dbReference type="ChEBI" id="CHEBI:49883"/>
    </cofactor>
    <text evidence="9">Binds 2 [4Fe-4S] clusters per subunit. One cluster is coordinated with 3 cysteines and an exchangeable S-adenosyl-L-methionine.</text>
</comment>
<dbReference type="PANTHER" id="PTHR10949:SF0">
    <property type="entry name" value="LIPOYL SYNTHASE, MITOCHONDRIAL"/>
    <property type="match status" value="1"/>
</dbReference>
<keyword evidence="2 9" id="KW-0963">Cytoplasm</keyword>
<dbReference type="SFLD" id="SFLDF00271">
    <property type="entry name" value="lipoyl_synthase"/>
    <property type="match status" value="1"/>
</dbReference>
<dbReference type="NCBIfam" id="TIGR00510">
    <property type="entry name" value="lipA"/>
    <property type="match status" value="1"/>
</dbReference>
<dbReference type="PIRSF" id="PIRSF005963">
    <property type="entry name" value="Lipoyl_synth"/>
    <property type="match status" value="1"/>
</dbReference>
<feature type="binding site" evidence="9">
    <location>
        <position position="103"/>
    </location>
    <ligand>
        <name>[4Fe-4S] cluster</name>
        <dbReference type="ChEBI" id="CHEBI:49883"/>
        <label>2</label>
        <note>4Fe-4S-S-AdoMet</note>
    </ligand>
</feature>
<comment type="function">
    <text evidence="9">Catalyzes the radical-mediated insertion of two sulfur atoms into the C-6 and C-8 positions of the octanoyl moiety bound to the lipoyl domains of lipoate-dependent enzymes, thereby converting the octanoylated domains into lipoylated derivatives.</text>
</comment>
<evidence type="ECO:0000256" key="2">
    <source>
        <dbReference type="ARBA" id="ARBA00022490"/>
    </source>
</evidence>
<feature type="binding site" evidence="9">
    <location>
        <position position="110"/>
    </location>
    <ligand>
        <name>[4Fe-4S] cluster</name>
        <dbReference type="ChEBI" id="CHEBI:49883"/>
        <label>2</label>
        <note>4Fe-4S-S-AdoMet</note>
    </ligand>
</feature>
<reference evidence="12" key="1">
    <citation type="submission" date="2019-09" db="EMBL/GenBank/DDBJ databases">
        <title>Characterisation of the sponge microbiome using genome-centric metagenomics.</title>
        <authorList>
            <person name="Engelberts J.P."/>
            <person name="Robbins S.J."/>
            <person name="De Goeij J.M."/>
            <person name="Aranda M."/>
            <person name="Bell S.C."/>
            <person name="Webster N.S."/>
        </authorList>
    </citation>
    <scope>NUCLEOTIDE SEQUENCE</scope>
    <source>
        <strain evidence="12">SB0664_bin_27</strain>
    </source>
</reference>
<dbReference type="InterPro" id="IPR013785">
    <property type="entry name" value="Aldolase_TIM"/>
</dbReference>
<dbReference type="GO" id="GO:0051539">
    <property type="term" value="F:4 iron, 4 sulfur cluster binding"/>
    <property type="evidence" value="ECO:0007669"/>
    <property type="project" value="UniProtKB-UniRule"/>
</dbReference>
<evidence type="ECO:0000256" key="7">
    <source>
        <dbReference type="ARBA" id="ARBA00023014"/>
    </source>
</evidence>
<comment type="pathway">
    <text evidence="9">Protein modification; protein lipoylation via endogenous pathway; protein N(6)-(lipoyl)lysine from octanoyl-[acyl-carrier-protein]: step 2/2.</text>
</comment>
<evidence type="ECO:0000256" key="4">
    <source>
        <dbReference type="ARBA" id="ARBA00022691"/>
    </source>
</evidence>
<dbReference type="GO" id="GO:0005737">
    <property type="term" value="C:cytoplasm"/>
    <property type="evidence" value="ECO:0007669"/>
    <property type="project" value="UniProtKB-SubCell"/>
</dbReference>
<dbReference type="FunFam" id="3.20.20.70:FF:000040">
    <property type="entry name" value="Lipoyl synthase"/>
    <property type="match status" value="1"/>
</dbReference>
<name>A0A6B0YXN1_9CHLR</name>
<organism evidence="12">
    <name type="scientific">Caldilineaceae bacterium SB0664_bin_27</name>
    <dbReference type="NCBI Taxonomy" id="2605260"/>
    <lineage>
        <taxon>Bacteria</taxon>
        <taxon>Bacillati</taxon>
        <taxon>Chloroflexota</taxon>
        <taxon>Caldilineae</taxon>
        <taxon>Caldilineales</taxon>
        <taxon>Caldilineaceae</taxon>
    </lineage>
</organism>
<dbReference type="InterPro" id="IPR003698">
    <property type="entry name" value="Lipoyl_synth"/>
</dbReference>
<feature type="binding site" evidence="9">
    <location>
        <position position="82"/>
    </location>
    <ligand>
        <name>[4Fe-4S] cluster</name>
        <dbReference type="ChEBI" id="CHEBI:49883"/>
        <label>1</label>
    </ligand>
</feature>
<comment type="subcellular location">
    <subcellularLocation>
        <location evidence="9">Cytoplasm</location>
    </subcellularLocation>
</comment>
<evidence type="ECO:0000256" key="10">
    <source>
        <dbReference type="SAM" id="MobiDB-lite"/>
    </source>
</evidence>
<comment type="caution">
    <text evidence="12">The sequence shown here is derived from an EMBL/GenBank/DDBJ whole genome shotgun (WGS) entry which is preliminary data.</text>
</comment>
<keyword evidence="5 9" id="KW-0479">Metal-binding</keyword>
<dbReference type="InterPro" id="IPR007197">
    <property type="entry name" value="rSAM"/>
</dbReference>
<dbReference type="SMART" id="SM00729">
    <property type="entry name" value="Elp3"/>
    <property type="match status" value="1"/>
</dbReference>
<dbReference type="Pfam" id="PF04055">
    <property type="entry name" value="Radical_SAM"/>
    <property type="match status" value="1"/>
</dbReference>
<evidence type="ECO:0000256" key="3">
    <source>
        <dbReference type="ARBA" id="ARBA00022679"/>
    </source>
</evidence>
<dbReference type="NCBIfam" id="NF004019">
    <property type="entry name" value="PRK05481.1"/>
    <property type="match status" value="1"/>
</dbReference>
<keyword evidence="1 9" id="KW-0004">4Fe-4S</keyword>
<keyword evidence="7 9" id="KW-0411">Iron-sulfur</keyword>
<dbReference type="HAMAP" id="MF_00206">
    <property type="entry name" value="Lipoyl_synth"/>
    <property type="match status" value="1"/>
</dbReference>
<dbReference type="GO" id="GO:0046872">
    <property type="term" value="F:metal ion binding"/>
    <property type="evidence" value="ECO:0007669"/>
    <property type="project" value="UniProtKB-KW"/>
</dbReference>
<feature type="binding site" evidence="9">
    <location>
        <position position="88"/>
    </location>
    <ligand>
        <name>[4Fe-4S] cluster</name>
        <dbReference type="ChEBI" id="CHEBI:49883"/>
        <label>1</label>
    </ligand>
</feature>
<evidence type="ECO:0000256" key="1">
    <source>
        <dbReference type="ARBA" id="ARBA00022485"/>
    </source>
</evidence>
<gene>
    <name evidence="9 12" type="primary">lipA</name>
    <name evidence="12" type="ORF">F4Y42_20735</name>
</gene>
<dbReference type="NCBIfam" id="NF009544">
    <property type="entry name" value="PRK12928.1"/>
    <property type="match status" value="1"/>
</dbReference>
<dbReference type="UniPathway" id="UPA00538">
    <property type="reaction ID" value="UER00593"/>
</dbReference>
<dbReference type="SFLD" id="SFLDS00029">
    <property type="entry name" value="Radical_SAM"/>
    <property type="match status" value="1"/>
</dbReference>
<dbReference type="PANTHER" id="PTHR10949">
    <property type="entry name" value="LIPOYL SYNTHASE"/>
    <property type="match status" value="1"/>
</dbReference>
<keyword evidence="3 9" id="KW-0808">Transferase</keyword>
<comment type="similarity">
    <text evidence="9">Belongs to the radical SAM superfamily. Lipoyl synthase family.</text>
</comment>
<evidence type="ECO:0000256" key="5">
    <source>
        <dbReference type="ARBA" id="ARBA00022723"/>
    </source>
</evidence>
<evidence type="ECO:0000259" key="11">
    <source>
        <dbReference type="PROSITE" id="PS51918"/>
    </source>
</evidence>
<keyword evidence="4 9" id="KW-0949">S-adenosyl-L-methionine</keyword>
<comment type="catalytic activity">
    <reaction evidence="8 9">
        <text>[[Fe-S] cluster scaffold protein carrying a second [4Fe-4S](2+) cluster] + N(6)-octanoyl-L-lysyl-[protein] + 2 oxidized [2Fe-2S]-[ferredoxin] + 2 S-adenosyl-L-methionine + 4 H(+) = [[Fe-S] cluster scaffold protein] + N(6)-[(R)-dihydrolipoyl]-L-lysyl-[protein] + 4 Fe(3+) + 2 hydrogen sulfide + 2 5'-deoxyadenosine + 2 L-methionine + 2 reduced [2Fe-2S]-[ferredoxin]</text>
        <dbReference type="Rhea" id="RHEA:16585"/>
        <dbReference type="Rhea" id="RHEA-COMP:9928"/>
        <dbReference type="Rhea" id="RHEA-COMP:10000"/>
        <dbReference type="Rhea" id="RHEA-COMP:10001"/>
        <dbReference type="Rhea" id="RHEA-COMP:10475"/>
        <dbReference type="Rhea" id="RHEA-COMP:14568"/>
        <dbReference type="Rhea" id="RHEA-COMP:14569"/>
        <dbReference type="ChEBI" id="CHEBI:15378"/>
        <dbReference type="ChEBI" id="CHEBI:17319"/>
        <dbReference type="ChEBI" id="CHEBI:29034"/>
        <dbReference type="ChEBI" id="CHEBI:29919"/>
        <dbReference type="ChEBI" id="CHEBI:33722"/>
        <dbReference type="ChEBI" id="CHEBI:33737"/>
        <dbReference type="ChEBI" id="CHEBI:33738"/>
        <dbReference type="ChEBI" id="CHEBI:57844"/>
        <dbReference type="ChEBI" id="CHEBI:59789"/>
        <dbReference type="ChEBI" id="CHEBI:78809"/>
        <dbReference type="ChEBI" id="CHEBI:83100"/>
        <dbReference type="EC" id="2.8.1.8"/>
    </reaction>
</comment>
<keyword evidence="6 9" id="KW-0408">Iron</keyword>
<feature type="binding site" evidence="9">
    <location>
        <position position="107"/>
    </location>
    <ligand>
        <name>[4Fe-4S] cluster</name>
        <dbReference type="ChEBI" id="CHEBI:49883"/>
        <label>2</label>
        <note>4Fe-4S-S-AdoMet</note>
    </ligand>
</feature>
<feature type="binding site" evidence="9">
    <location>
        <position position="316"/>
    </location>
    <ligand>
        <name>[4Fe-4S] cluster</name>
        <dbReference type="ChEBI" id="CHEBI:49883"/>
        <label>1</label>
    </ligand>
</feature>
<evidence type="ECO:0000256" key="9">
    <source>
        <dbReference type="HAMAP-Rule" id="MF_00206"/>
    </source>
</evidence>
<dbReference type="AlphaFoldDB" id="A0A6B0YXN1"/>
<feature type="binding site" evidence="9">
    <location>
        <position position="77"/>
    </location>
    <ligand>
        <name>[4Fe-4S] cluster</name>
        <dbReference type="ChEBI" id="CHEBI:49883"/>
        <label>1</label>
    </ligand>
</feature>
<feature type="compositionally biased region" description="Polar residues" evidence="10">
    <location>
        <begin position="13"/>
        <end position="22"/>
    </location>
</feature>
<evidence type="ECO:0000313" key="12">
    <source>
        <dbReference type="EMBL" id="MXY95874.1"/>
    </source>
</evidence>
<sequence>MGKVHVDPVPVEQSDSTAGSTGFSLDLHPLPAAVDDSGPGQLTRGRRPSWLRVRSADTPRFRELKQLFRGKSLNTVCEEAMCPNIGECWGRGTATFLLMGDTCTRSCGFCKIKTGRPDLLDPDEPRRIGESVQAMNLQHAVLTSVNRDEQPDGGAWVFAESIHWIRRLQPGCTVEVLIPDFKGDWAALQTVMEARPEILNHNTETVDRLYKTVRPQARYHRSLELLQRAKRMDSQALTKSGIMIGLGENWEEILVVMDDLRAHDVDIMTIGQYLQPSRFHLPIVGYYRPEQFDRLREEGERRGFRWMECGPLVRSSYHADGQAHLSPRETAVVSG</sequence>
<dbReference type="EC" id="2.8.1.8" evidence="9"/>
<dbReference type="GO" id="GO:0009249">
    <property type="term" value="P:protein lipoylation"/>
    <property type="evidence" value="ECO:0007669"/>
    <property type="project" value="UniProtKB-UniRule"/>
</dbReference>
<dbReference type="Gene3D" id="3.20.20.70">
    <property type="entry name" value="Aldolase class I"/>
    <property type="match status" value="1"/>
</dbReference>
<proteinExistence type="inferred from homology"/>
<dbReference type="SFLD" id="SFLDG01058">
    <property type="entry name" value="lipoyl_synthase_like"/>
    <property type="match status" value="1"/>
</dbReference>
<evidence type="ECO:0000256" key="8">
    <source>
        <dbReference type="ARBA" id="ARBA00047326"/>
    </source>
</evidence>
<dbReference type="InterPro" id="IPR006638">
    <property type="entry name" value="Elp3/MiaA/NifB-like_rSAM"/>
</dbReference>
<dbReference type="EMBL" id="VXRG01000177">
    <property type="protein sequence ID" value="MXY95874.1"/>
    <property type="molecule type" value="Genomic_DNA"/>
</dbReference>
<dbReference type="SUPFAM" id="SSF102114">
    <property type="entry name" value="Radical SAM enzymes"/>
    <property type="match status" value="1"/>
</dbReference>
<dbReference type="PROSITE" id="PS51918">
    <property type="entry name" value="RADICAL_SAM"/>
    <property type="match status" value="1"/>
</dbReference>
<dbReference type="InterPro" id="IPR058240">
    <property type="entry name" value="rSAM_sf"/>
</dbReference>
<protein>
    <recommendedName>
        <fullName evidence="9">Lipoyl synthase</fullName>
        <ecNumber evidence="9">2.8.1.8</ecNumber>
    </recommendedName>
    <alternativeName>
        <fullName evidence="9">Lip-syn</fullName>
        <shortName evidence="9">LS</shortName>
    </alternativeName>
    <alternativeName>
        <fullName evidence="9">Lipoate synthase</fullName>
    </alternativeName>
    <alternativeName>
        <fullName evidence="9">Lipoic acid synthase</fullName>
    </alternativeName>
    <alternativeName>
        <fullName evidence="9">Sulfur insertion protein LipA</fullName>
    </alternativeName>
</protein>
<evidence type="ECO:0000256" key="6">
    <source>
        <dbReference type="ARBA" id="ARBA00023004"/>
    </source>
</evidence>
<feature type="domain" description="Radical SAM core" evidence="11">
    <location>
        <begin position="89"/>
        <end position="305"/>
    </location>
</feature>
<feature type="region of interest" description="Disordered" evidence="10">
    <location>
        <begin position="1"/>
        <end position="22"/>
    </location>
</feature>